<dbReference type="EMBL" id="PFQB01000097">
    <property type="protein sequence ID" value="PJA13082.1"/>
    <property type="molecule type" value="Genomic_DNA"/>
</dbReference>
<protein>
    <submittedName>
        <fullName evidence="2">Uncharacterized protein</fullName>
    </submittedName>
</protein>
<gene>
    <name evidence="2" type="ORF">COX64_03685</name>
</gene>
<keyword evidence="1" id="KW-0472">Membrane</keyword>
<proteinExistence type="predicted"/>
<dbReference type="AlphaFoldDB" id="A0A2M7W1F9"/>
<organism evidence="2 3">
    <name type="scientific">Candidatus Dojkabacteria bacterium CG_4_10_14_0_2_um_filter_Dojkabacteria_WS6_41_15</name>
    <dbReference type="NCBI Taxonomy" id="2014249"/>
    <lineage>
        <taxon>Bacteria</taxon>
        <taxon>Candidatus Dojkabacteria</taxon>
    </lineage>
</organism>
<reference evidence="3" key="1">
    <citation type="submission" date="2017-09" db="EMBL/GenBank/DDBJ databases">
        <title>Depth-based differentiation of microbial function through sediment-hosted aquifers and enrichment of novel symbionts in the deep terrestrial subsurface.</title>
        <authorList>
            <person name="Probst A.J."/>
            <person name="Ladd B."/>
            <person name="Jarett J.K."/>
            <person name="Geller-Mcgrath D.E."/>
            <person name="Sieber C.M.K."/>
            <person name="Emerson J.B."/>
            <person name="Anantharaman K."/>
            <person name="Thomas B.C."/>
            <person name="Malmstrom R."/>
            <person name="Stieglmeier M."/>
            <person name="Klingl A."/>
            <person name="Woyke T."/>
            <person name="Ryan C.M."/>
            <person name="Banfield J.F."/>
        </authorList>
    </citation>
    <scope>NUCLEOTIDE SEQUENCE [LARGE SCALE GENOMIC DNA]</scope>
</reference>
<accession>A0A2M7W1F9</accession>
<keyword evidence="1" id="KW-0812">Transmembrane</keyword>
<evidence type="ECO:0000313" key="2">
    <source>
        <dbReference type="EMBL" id="PJA13082.1"/>
    </source>
</evidence>
<evidence type="ECO:0000256" key="1">
    <source>
        <dbReference type="SAM" id="Phobius"/>
    </source>
</evidence>
<dbReference type="Proteomes" id="UP000228952">
    <property type="component" value="Unassembled WGS sequence"/>
</dbReference>
<keyword evidence="1" id="KW-1133">Transmembrane helix</keyword>
<sequence length="144" mass="15878">MRKRDVLALAGVVVGAAGIVALGFLLKKFLSNAKVEKFEENLVAKIVENSPIKGGSKAKARKQKSKKAAKKVVKRNTSKRAIVKGGNASKLLKVMKRGQEYSQVELEKMSKIPYRSVRRYVESLVGQQKVMAEGYGKGKRFIKA</sequence>
<comment type="caution">
    <text evidence="2">The sequence shown here is derived from an EMBL/GenBank/DDBJ whole genome shotgun (WGS) entry which is preliminary data.</text>
</comment>
<feature type="transmembrane region" description="Helical" evidence="1">
    <location>
        <begin position="6"/>
        <end position="26"/>
    </location>
</feature>
<evidence type="ECO:0000313" key="3">
    <source>
        <dbReference type="Proteomes" id="UP000228952"/>
    </source>
</evidence>
<name>A0A2M7W1F9_9BACT</name>